<sequence>MLVRYKKNFEKIAMGLLSFMPDEKDVKKLQKTIKDYENNPDWNLFLWKKEDVLGIIGVRMEDDKKVVIQHISVNPSHRNQGIGRKMIEAVKDFYGEEYVICANEKTESFVKKSEQNHAD</sequence>
<keyword evidence="1" id="KW-0808">Transferase</keyword>
<dbReference type="EMBL" id="SMAN01000003">
    <property type="protein sequence ID" value="TCT25631.1"/>
    <property type="molecule type" value="Genomic_DNA"/>
</dbReference>
<dbReference type="PANTHER" id="PTHR43800:SF1">
    <property type="entry name" value="PEPTIDYL-LYSINE N-ACETYLTRANSFERASE YJAB"/>
    <property type="match status" value="1"/>
</dbReference>
<gene>
    <name evidence="4" type="ORF">EDD68_103186</name>
</gene>
<keyword evidence="5" id="KW-1185">Reference proteome</keyword>
<comment type="caution">
    <text evidence="4">The sequence shown here is derived from an EMBL/GenBank/DDBJ whole genome shotgun (WGS) entry which is preliminary data.</text>
</comment>
<dbReference type="CDD" id="cd04301">
    <property type="entry name" value="NAT_SF"/>
    <property type="match status" value="1"/>
</dbReference>
<dbReference type="SUPFAM" id="SSF55729">
    <property type="entry name" value="Acyl-CoA N-acyltransferases (Nat)"/>
    <property type="match status" value="1"/>
</dbReference>
<evidence type="ECO:0000256" key="2">
    <source>
        <dbReference type="ARBA" id="ARBA00023315"/>
    </source>
</evidence>
<dbReference type="Gene3D" id="3.40.630.30">
    <property type="match status" value="1"/>
</dbReference>
<accession>A0A4R3N8G3</accession>
<dbReference type="InterPro" id="IPR016181">
    <property type="entry name" value="Acyl_CoA_acyltransferase"/>
</dbReference>
<evidence type="ECO:0000313" key="5">
    <source>
        <dbReference type="Proteomes" id="UP000294650"/>
    </source>
</evidence>
<dbReference type="RefSeq" id="WP_132371059.1">
    <property type="nucleotide sequence ID" value="NZ_SMAN01000003.1"/>
</dbReference>
<dbReference type="OrthoDB" id="2189687at2"/>
<dbReference type="Proteomes" id="UP000294650">
    <property type="component" value="Unassembled WGS sequence"/>
</dbReference>
<feature type="domain" description="N-acetyltransferase" evidence="3">
    <location>
        <begin position="3"/>
        <end position="119"/>
    </location>
</feature>
<dbReference type="PANTHER" id="PTHR43800">
    <property type="entry name" value="PEPTIDYL-LYSINE N-ACETYLTRANSFERASE YJAB"/>
    <property type="match status" value="1"/>
</dbReference>
<name>A0A4R3N8G3_9BACI</name>
<dbReference type="Pfam" id="PF00583">
    <property type="entry name" value="Acetyltransf_1"/>
    <property type="match status" value="1"/>
</dbReference>
<evidence type="ECO:0000256" key="1">
    <source>
        <dbReference type="ARBA" id="ARBA00022679"/>
    </source>
</evidence>
<dbReference type="PROSITE" id="PS51186">
    <property type="entry name" value="GNAT"/>
    <property type="match status" value="1"/>
</dbReference>
<evidence type="ECO:0000259" key="3">
    <source>
        <dbReference type="PROSITE" id="PS51186"/>
    </source>
</evidence>
<keyword evidence="2" id="KW-0012">Acyltransferase</keyword>
<organism evidence="4 5">
    <name type="scientific">Melghiribacillus thermohalophilus</name>
    <dbReference type="NCBI Taxonomy" id="1324956"/>
    <lineage>
        <taxon>Bacteria</taxon>
        <taxon>Bacillati</taxon>
        <taxon>Bacillota</taxon>
        <taxon>Bacilli</taxon>
        <taxon>Bacillales</taxon>
        <taxon>Bacillaceae</taxon>
        <taxon>Melghiribacillus</taxon>
    </lineage>
</organism>
<dbReference type="AlphaFoldDB" id="A0A4R3N8G3"/>
<dbReference type="GO" id="GO:0016747">
    <property type="term" value="F:acyltransferase activity, transferring groups other than amino-acyl groups"/>
    <property type="evidence" value="ECO:0007669"/>
    <property type="project" value="InterPro"/>
</dbReference>
<proteinExistence type="predicted"/>
<dbReference type="InterPro" id="IPR000182">
    <property type="entry name" value="GNAT_dom"/>
</dbReference>
<reference evidence="4 5" key="1">
    <citation type="submission" date="2019-03" db="EMBL/GenBank/DDBJ databases">
        <title>Genomic Encyclopedia of Type Strains, Phase IV (KMG-IV): sequencing the most valuable type-strain genomes for metagenomic binning, comparative biology and taxonomic classification.</title>
        <authorList>
            <person name="Goeker M."/>
        </authorList>
    </citation>
    <scope>NUCLEOTIDE SEQUENCE [LARGE SCALE GENOMIC DNA]</scope>
    <source>
        <strain evidence="4 5">DSM 25894</strain>
    </source>
</reference>
<protein>
    <submittedName>
        <fullName evidence="4">Riboflavin biosynthesis RibT protein</fullName>
    </submittedName>
</protein>
<evidence type="ECO:0000313" key="4">
    <source>
        <dbReference type="EMBL" id="TCT25631.1"/>
    </source>
</evidence>